<organism evidence="6 7">
    <name type="scientific">Aquipseudomonas campi</name>
    <dbReference type="NCBI Taxonomy" id="2731681"/>
    <lineage>
        <taxon>Bacteria</taxon>
        <taxon>Pseudomonadati</taxon>
        <taxon>Pseudomonadota</taxon>
        <taxon>Gammaproteobacteria</taxon>
        <taxon>Pseudomonadales</taxon>
        <taxon>Pseudomonadaceae</taxon>
        <taxon>Aquipseudomonas</taxon>
    </lineage>
</organism>
<reference evidence="6" key="1">
    <citation type="submission" date="2020-07" db="EMBL/GenBank/DDBJ databases">
        <title>Nitrate ammonifying Pseudomonas campi sp. nov. isolated from German agricultural grassland.</title>
        <authorList>
            <person name="Timsy T."/>
            <person name="Ulrich A."/>
            <person name="Spanner T."/>
            <person name="Foesel B."/>
            <person name="Kolb S."/>
            <person name="Horn M.A."/>
            <person name="Behrendt U."/>
        </authorList>
    </citation>
    <scope>NUCLEOTIDE SEQUENCE</scope>
    <source>
        <strain evidence="6">S1-A32-2</strain>
    </source>
</reference>
<dbReference type="InterPro" id="IPR015358">
    <property type="entry name" value="Tscrpt_reg_MerR_DNA-bd"/>
</dbReference>
<keyword evidence="3" id="KW-0804">Transcription</keyword>
<gene>
    <name evidence="6" type="ORF">HNE05_04290</name>
</gene>
<dbReference type="Pfam" id="PF09278">
    <property type="entry name" value="MerR-DNA-bind"/>
    <property type="match status" value="1"/>
</dbReference>
<keyword evidence="7" id="KW-1185">Reference proteome</keyword>
<dbReference type="InterPro" id="IPR047057">
    <property type="entry name" value="MerR_fam"/>
</dbReference>
<feature type="domain" description="HTH merR-type" evidence="5">
    <location>
        <begin position="1"/>
        <end position="68"/>
    </location>
</feature>
<dbReference type="Proteomes" id="UP000501379">
    <property type="component" value="Chromosome"/>
</dbReference>
<evidence type="ECO:0000313" key="7">
    <source>
        <dbReference type="Proteomes" id="UP000501379"/>
    </source>
</evidence>
<dbReference type="CDD" id="cd04781">
    <property type="entry name" value="HTH_MerR-like_sg6"/>
    <property type="match status" value="1"/>
</dbReference>
<evidence type="ECO:0000256" key="1">
    <source>
        <dbReference type="ARBA" id="ARBA00023015"/>
    </source>
</evidence>
<proteinExistence type="predicted"/>
<dbReference type="PANTHER" id="PTHR30204">
    <property type="entry name" value="REDOX-CYCLING DRUG-SENSING TRANSCRIPTIONAL ACTIVATOR SOXR"/>
    <property type="match status" value="1"/>
</dbReference>
<evidence type="ECO:0000313" key="6">
    <source>
        <dbReference type="EMBL" id="QKE62610.1"/>
    </source>
</evidence>
<protein>
    <submittedName>
        <fullName evidence="6">Helix-turn-helix domain-containing protein</fullName>
    </submittedName>
</protein>
<dbReference type="InterPro" id="IPR000551">
    <property type="entry name" value="MerR-type_HTH_dom"/>
</dbReference>
<dbReference type="EMBL" id="CP053697">
    <property type="protein sequence ID" value="QKE62610.1"/>
    <property type="molecule type" value="Genomic_DNA"/>
</dbReference>
<dbReference type="SMART" id="SM00422">
    <property type="entry name" value="HTH_MERR"/>
    <property type="match status" value="1"/>
</dbReference>
<accession>A0A6M8FEM8</accession>
<sequence>MDIAEVARRSGVPASALRFYEEKGLIASLGRQGQRRSFAPQILDQLALISLGQSAGFTLEEIRSMFAPGGAPAIDRQMLAAKADELDATIKRLQAMSNGLRHAAACPAPSHAECPTFQRLVQAAAASAHERKHSKGLRKGTPPTR</sequence>
<dbReference type="PROSITE" id="PS50937">
    <property type="entry name" value="HTH_MERR_2"/>
    <property type="match status" value="1"/>
</dbReference>
<dbReference type="PANTHER" id="PTHR30204:SF97">
    <property type="entry name" value="MERR FAMILY REGULATORY PROTEIN"/>
    <property type="match status" value="1"/>
</dbReference>
<dbReference type="RefSeq" id="WP_173204641.1">
    <property type="nucleotide sequence ID" value="NZ_CP053697.2"/>
</dbReference>
<dbReference type="GO" id="GO:0003700">
    <property type="term" value="F:DNA-binding transcription factor activity"/>
    <property type="evidence" value="ECO:0007669"/>
    <property type="project" value="InterPro"/>
</dbReference>
<name>A0A6M8FEM8_9GAMM</name>
<dbReference type="InterPro" id="IPR009061">
    <property type="entry name" value="DNA-bd_dom_put_sf"/>
</dbReference>
<evidence type="ECO:0000256" key="3">
    <source>
        <dbReference type="ARBA" id="ARBA00023163"/>
    </source>
</evidence>
<dbReference type="Gene3D" id="1.10.1660.10">
    <property type="match status" value="1"/>
</dbReference>
<dbReference type="KEGG" id="pcam:HNE05_04290"/>
<feature type="region of interest" description="Disordered" evidence="4">
    <location>
        <begin position="125"/>
        <end position="145"/>
    </location>
</feature>
<dbReference type="SUPFAM" id="SSF46955">
    <property type="entry name" value="Putative DNA-binding domain"/>
    <property type="match status" value="1"/>
</dbReference>
<dbReference type="Pfam" id="PF00376">
    <property type="entry name" value="MerR"/>
    <property type="match status" value="1"/>
</dbReference>
<evidence type="ECO:0000256" key="2">
    <source>
        <dbReference type="ARBA" id="ARBA00023125"/>
    </source>
</evidence>
<dbReference type="PRINTS" id="PR00040">
    <property type="entry name" value="HTHMERR"/>
</dbReference>
<keyword evidence="2" id="KW-0238">DNA-binding</keyword>
<dbReference type="GO" id="GO:0003677">
    <property type="term" value="F:DNA binding"/>
    <property type="evidence" value="ECO:0007669"/>
    <property type="project" value="UniProtKB-KW"/>
</dbReference>
<evidence type="ECO:0000259" key="5">
    <source>
        <dbReference type="PROSITE" id="PS50937"/>
    </source>
</evidence>
<dbReference type="AlphaFoldDB" id="A0A6M8FEM8"/>
<keyword evidence="1" id="KW-0805">Transcription regulation</keyword>
<evidence type="ECO:0000256" key="4">
    <source>
        <dbReference type="SAM" id="MobiDB-lite"/>
    </source>
</evidence>